<dbReference type="InterPro" id="IPR050270">
    <property type="entry name" value="DegV_domain_contain"/>
</dbReference>
<dbReference type="OrthoDB" id="5429275at2"/>
<dbReference type="Pfam" id="PF02645">
    <property type="entry name" value="DegV"/>
    <property type="match status" value="1"/>
</dbReference>
<sequence length="281" mass="31196">MSRIIIVTDSTADLTEQEIQDFNIHVVPLNITIQEEHYLDGETITKEEFKNKMIASSELPMTAQPSIGRFVELYDELGKDGSEIISIHLMNSISGTVNAARQAADITESTVTVVDSDFTSRSMGIIVREAANAAKEGKSAEEVLEVIESTRQRTKLYLTVLNLDNLIKGGRISRVMGAFSNLLNIKLFLEVINGKIEIVQKGRGLKSLQKKYDEVFEEMKACPNGIQEIGIMHAGLNEFNQSQIDTLRELFPDAKLTIVMTSPIIMSHTGIDAMAVTYLEK</sequence>
<evidence type="ECO:0000256" key="1">
    <source>
        <dbReference type="ARBA" id="ARBA00023121"/>
    </source>
</evidence>
<dbReference type="SUPFAM" id="SSF82549">
    <property type="entry name" value="DAK1/DegV-like"/>
    <property type="match status" value="1"/>
</dbReference>
<accession>D0BK37</accession>
<protein>
    <submittedName>
        <fullName evidence="2">DegV family EDD domain-containing protein</fullName>
    </submittedName>
</protein>
<dbReference type="eggNOG" id="COG1307">
    <property type="taxonomic scope" value="Bacteria"/>
</dbReference>
<name>D0BK37_9LACT</name>
<dbReference type="STRING" id="626369.HMPREF0446_00322"/>
<proteinExistence type="predicted"/>
<dbReference type="PANTHER" id="PTHR33434">
    <property type="entry name" value="DEGV DOMAIN-CONTAINING PROTEIN DR_1986-RELATED"/>
    <property type="match status" value="1"/>
</dbReference>
<keyword evidence="3" id="KW-1185">Reference proteome</keyword>
<dbReference type="RefSeq" id="WP_006702596.1">
    <property type="nucleotide sequence ID" value="NZ_KI391971.1"/>
</dbReference>
<reference evidence="2" key="1">
    <citation type="submission" date="2009-09" db="EMBL/GenBank/DDBJ databases">
        <authorList>
            <consortium name="The Broad Institute Genome Sequencing Platform"/>
            <person name="Ward D."/>
            <person name="Feldgarden M."/>
            <person name="Earl A."/>
            <person name="Young S.K."/>
            <person name="Zeng Q."/>
            <person name="Koehrsen M."/>
            <person name="Alvarado L."/>
            <person name="Berlin A."/>
            <person name="Bochicchio J."/>
            <person name="Borenstein D."/>
            <person name="Chapman S.B."/>
            <person name="Chen Z."/>
            <person name="Engels R."/>
            <person name="Freedman E."/>
            <person name="Gellesch M."/>
            <person name="Goldberg J."/>
            <person name="Griggs A."/>
            <person name="Gujja S."/>
            <person name="Heilman E."/>
            <person name="Heiman D."/>
            <person name="Hepburn T."/>
            <person name="Howarth C."/>
            <person name="Jen D."/>
            <person name="Larson L."/>
            <person name="Lewis B."/>
            <person name="Mehta T."/>
            <person name="Park D."/>
            <person name="Pearson M."/>
            <person name="Roberts A."/>
            <person name="Saif S."/>
            <person name="Shea T."/>
            <person name="Shenoy N."/>
            <person name="Sisk P."/>
            <person name="Stolte C."/>
            <person name="Sykes S."/>
            <person name="Thomson T."/>
            <person name="Walk T."/>
            <person name="White J."/>
            <person name="Yandava C."/>
            <person name="Sibley C.D."/>
            <person name="Field T.R."/>
            <person name="Grinwis M."/>
            <person name="Eshaghurshan C.S."/>
            <person name="Surette M.G."/>
            <person name="Haas B."/>
            <person name="Nusbaum C."/>
            <person name="Birren B."/>
        </authorList>
    </citation>
    <scope>NUCLEOTIDE SEQUENCE [LARGE SCALE GENOMIC DNA]</scope>
    <source>
        <strain evidence="2">ATCC 700633</strain>
    </source>
</reference>
<dbReference type="InterPro" id="IPR043168">
    <property type="entry name" value="DegV_C"/>
</dbReference>
<dbReference type="AlphaFoldDB" id="D0BK37"/>
<keyword evidence="1" id="KW-0446">Lipid-binding</keyword>
<dbReference type="Proteomes" id="UP000002939">
    <property type="component" value="Unassembled WGS sequence"/>
</dbReference>
<dbReference type="Gene3D" id="3.30.1180.10">
    <property type="match status" value="1"/>
</dbReference>
<dbReference type="GO" id="GO:0008289">
    <property type="term" value="F:lipid binding"/>
    <property type="evidence" value="ECO:0007669"/>
    <property type="project" value="UniProtKB-KW"/>
</dbReference>
<dbReference type="PANTHER" id="PTHR33434:SF8">
    <property type="entry name" value="DEGV DOMAIN-CONTAINING PROTEIN SPR1019"/>
    <property type="match status" value="1"/>
</dbReference>
<dbReference type="InterPro" id="IPR003797">
    <property type="entry name" value="DegV"/>
</dbReference>
<evidence type="ECO:0000313" key="2">
    <source>
        <dbReference type="EMBL" id="EEW93440.1"/>
    </source>
</evidence>
<dbReference type="HOGENOM" id="CLU_048251_3_2_9"/>
<organism evidence="2 3">
    <name type="scientific">Granulicatella elegans ATCC 700633</name>
    <dbReference type="NCBI Taxonomy" id="626369"/>
    <lineage>
        <taxon>Bacteria</taxon>
        <taxon>Bacillati</taxon>
        <taxon>Bacillota</taxon>
        <taxon>Bacilli</taxon>
        <taxon>Lactobacillales</taxon>
        <taxon>Carnobacteriaceae</taxon>
        <taxon>Granulicatella</taxon>
    </lineage>
</organism>
<dbReference type="NCBIfam" id="TIGR00762">
    <property type="entry name" value="DegV"/>
    <property type="match status" value="1"/>
</dbReference>
<gene>
    <name evidence="2" type="ORF">HMPREF0446_00322</name>
</gene>
<comment type="caution">
    <text evidence="2">The sequence shown here is derived from an EMBL/GenBank/DDBJ whole genome shotgun (WGS) entry which is preliminary data.</text>
</comment>
<dbReference type="EMBL" id="ACRF02000013">
    <property type="protein sequence ID" value="EEW93440.1"/>
    <property type="molecule type" value="Genomic_DNA"/>
</dbReference>
<evidence type="ECO:0000313" key="3">
    <source>
        <dbReference type="Proteomes" id="UP000002939"/>
    </source>
</evidence>
<reference evidence="2" key="2">
    <citation type="submission" date="2011-10" db="EMBL/GenBank/DDBJ databases">
        <title>The Genome Sequence of Granulicatella elegans ATCC 700633.</title>
        <authorList>
            <consortium name="The Broad Institute Genome Sequencing Platform"/>
            <consortium name="The Broad Institute Genome Sequencing Center for Infectious Disease"/>
            <person name="Earl A."/>
            <person name="Ward D."/>
            <person name="Feldgarden M."/>
            <person name="Gevers D."/>
            <person name="Sibley C.D."/>
            <person name="Field T.R."/>
            <person name="Grinwis M."/>
            <person name="Eshaghurshan C.S."/>
            <person name="Surette M.G."/>
            <person name="Young S.K."/>
            <person name="Zeng Q."/>
            <person name="Gargeya S."/>
            <person name="Fitzgerald M."/>
            <person name="Haas B."/>
            <person name="Abouelleil A."/>
            <person name="Alvarado L."/>
            <person name="Arachchi H.M."/>
            <person name="Berlin A."/>
            <person name="Brown A."/>
            <person name="Chapman S.B."/>
            <person name="Chen Z."/>
            <person name="Dunbar C."/>
            <person name="Freedman E."/>
            <person name="Gearin G."/>
            <person name="Goldberg J."/>
            <person name="Griggs A."/>
            <person name="Gujja S."/>
            <person name="Heiman D."/>
            <person name="Howarth C."/>
            <person name="Larson L."/>
            <person name="Lui A."/>
            <person name="MacDonald P.J.P."/>
            <person name="Montmayeur A."/>
            <person name="Murphy C."/>
            <person name="Neiman D."/>
            <person name="Pearson M."/>
            <person name="Priest M."/>
            <person name="Roberts A."/>
            <person name="Saif S."/>
            <person name="Shea T."/>
            <person name="Shenoy N."/>
            <person name="Sisk P."/>
            <person name="Stolte C."/>
            <person name="Sykes S."/>
            <person name="Wortman J."/>
            <person name="Nusbaum C."/>
            <person name="Birren B."/>
        </authorList>
    </citation>
    <scope>NUCLEOTIDE SEQUENCE [LARGE SCALE GENOMIC DNA]</scope>
    <source>
        <strain evidence="2">ATCC 700633</strain>
    </source>
</reference>
<dbReference type="PROSITE" id="PS51482">
    <property type="entry name" value="DEGV"/>
    <property type="match status" value="1"/>
</dbReference>
<dbReference type="Gene3D" id="3.40.50.10170">
    <property type="match status" value="1"/>
</dbReference>